<evidence type="ECO:0000256" key="1">
    <source>
        <dbReference type="ARBA" id="ARBA00022448"/>
    </source>
</evidence>
<dbReference type="InterPro" id="IPR051120">
    <property type="entry name" value="ABC_AA/LPS_Transport"/>
</dbReference>
<dbReference type="Pfam" id="PF12399">
    <property type="entry name" value="BCA_ABC_TP_C"/>
    <property type="match status" value="1"/>
</dbReference>
<protein>
    <submittedName>
        <fullName evidence="6">ABC-type transport system ATP-binding protein (Probable substrate branched-chain amino acids)</fullName>
    </submittedName>
</protein>
<dbReference type="InterPro" id="IPR003439">
    <property type="entry name" value="ABC_transporter-like_ATP-bd"/>
</dbReference>
<accession>G0LJM8</accession>
<keyword evidence="1" id="KW-0813">Transport</keyword>
<dbReference type="PROSITE" id="PS00211">
    <property type="entry name" value="ABC_TRANSPORTER_1"/>
    <property type="match status" value="1"/>
</dbReference>
<dbReference type="InterPro" id="IPR032823">
    <property type="entry name" value="BCA_ABC_TP_C"/>
</dbReference>
<dbReference type="CDD" id="cd03219">
    <property type="entry name" value="ABC_Mj1267_LivG_branched"/>
    <property type="match status" value="1"/>
</dbReference>
<dbReference type="GO" id="GO:0015188">
    <property type="term" value="F:L-isoleucine transmembrane transporter activity"/>
    <property type="evidence" value="ECO:0007669"/>
    <property type="project" value="TreeGrafter"/>
</dbReference>
<keyword evidence="2" id="KW-0547">Nucleotide-binding</keyword>
<sequence>MSTDHTELSMNMSDDESPPSDTNPLLTVRNLRKTFGGIVAVDGASFDINSESITGLIGPNGAGKTTTFNLISGFYIPDGGTVHYRGTDLQTLMTPTQTESQIWSAASAFTTGVIGGAIGLGTLNLGALPAIGMTAGAAALGAGGYLTQERFKQRGSETANSRPYMLARSGLVRTFQLTRELGEMTALENLMLAPQDQAGERVLNTWLRQSTVAAEEDTVRNRAIEMLELLEIDHLQNEPAGNLSGGQRKLLELGRVLMLDPELILLDEPVAGVNPALTQKLMNRVKALRDDGYTFCIVEHDMDVIMELSDRIIVMNEGKRLVEGSPEEIRSDQAVIDAYLGAE</sequence>
<dbReference type="InterPro" id="IPR017871">
    <property type="entry name" value="ABC_transporter-like_CS"/>
</dbReference>
<dbReference type="GO" id="GO:1903805">
    <property type="term" value="P:L-valine import across plasma membrane"/>
    <property type="evidence" value="ECO:0007669"/>
    <property type="project" value="TreeGrafter"/>
</dbReference>
<dbReference type="GO" id="GO:0005886">
    <property type="term" value="C:plasma membrane"/>
    <property type="evidence" value="ECO:0007669"/>
    <property type="project" value="TreeGrafter"/>
</dbReference>
<dbReference type="Pfam" id="PF00005">
    <property type="entry name" value="ABC_tran"/>
    <property type="match status" value="2"/>
</dbReference>
<dbReference type="HOGENOM" id="CLU_000604_1_2_2"/>
<dbReference type="GO" id="GO:0015808">
    <property type="term" value="P:L-alanine transport"/>
    <property type="evidence" value="ECO:0007669"/>
    <property type="project" value="TreeGrafter"/>
</dbReference>
<dbReference type="GO" id="GO:1903806">
    <property type="term" value="P:L-isoleucine import across plasma membrane"/>
    <property type="evidence" value="ECO:0007669"/>
    <property type="project" value="TreeGrafter"/>
</dbReference>
<dbReference type="PANTHER" id="PTHR45772:SF9">
    <property type="entry name" value="CONSERVED COMPONENT OF ABC TRANSPORTER FOR NATURAL AMINO ACIDS"/>
    <property type="match status" value="1"/>
</dbReference>
<dbReference type="GO" id="GO:0005524">
    <property type="term" value="F:ATP binding"/>
    <property type="evidence" value="ECO:0007669"/>
    <property type="project" value="UniProtKB-KW"/>
</dbReference>
<evidence type="ECO:0000256" key="4">
    <source>
        <dbReference type="SAM" id="MobiDB-lite"/>
    </source>
</evidence>
<dbReference type="InterPro" id="IPR003593">
    <property type="entry name" value="AAA+_ATPase"/>
</dbReference>
<evidence type="ECO:0000256" key="2">
    <source>
        <dbReference type="ARBA" id="ARBA00022741"/>
    </source>
</evidence>
<dbReference type="EMBL" id="FR746099">
    <property type="protein sequence ID" value="CCC40962.1"/>
    <property type="molecule type" value="Genomic_DNA"/>
</dbReference>
<evidence type="ECO:0000313" key="7">
    <source>
        <dbReference type="Proteomes" id="UP000007954"/>
    </source>
</evidence>
<proteinExistence type="predicted"/>
<feature type="domain" description="ABC transporter" evidence="5">
    <location>
        <begin position="26"/>
        <end position="342"/>
    </location>
</feature>
<organism evidence="6 7">
    <name type="scientific">Haloquadratum walsbyi (strain DSM 16854 / JCM 12705 / C23)</name>
    <dbReference type="NCBI Taxonomy" id="768065"/>
    <lineage>
        <taxon>Archaea</taxon>
        <taxon>Methanobacteriati</taxon>
        <taxon>Methanobacteriota</taxon>
        <taxon>Stenosarchaea group</taxon>
        <taxon>Halobacteria</taxon>
        <taxon>Halobacteriales</taxon>
        <taxon>Haloferacaceae</taxon>
        <taxon>Haloquadratum</taxon>
    </lineage>
</organism>
<dbReference type="SUPFAM" id="SSF52540">
    <property type="entry name" value="P-loop containing nucleoside triphosphate hydrolases"/>
    <property type="match status" value="1"/>
</dbReference>
<name>G0LJM8_HALWC</name>
<evidence type="ECO:0000259" key="5">
    <source>
        <dbReference type="PROSITE" id="PS50893"/>
    </source>
</evidence>
<dbReference type="InterPro" id="IPR027417">
    <property type="entry name" value="P-loop_NTPase"/>
</dbReference>
<evidence type="ECO:0000313" key="6">
    <source>
        <dbReference type="EMBL" id="CCC40962.1"/>
    </source>
</evidence>
<feature type="region of interest" description="Disordered" evidence="4">
    <location>
        <begin position="1"/>
        <end position="22"/>
    </location>
</feature>
<dbReference type="GO" id="GO:0016887">
    <property type="term" value="F:ATP hydrolysis activity"/>
    <property type="evidence" value="ECO:0007669"/>
    <property type="project" value="InterPro"/>
</dbReference>
<dbReference type="PROSITE" id="PS50893">
    <property type="entry name" value="ABC_TRANSPORTER_2"/>
    <property type="match status" value="1"/>
</dbReference>
<dbReference type="Proteomes" id="UP000007954">
    <property type="component" value="Chromosome"/>
</dbReference>
<dbReference type="GO" id="GO:0015192">
    <property type="term" value="F:L-phenylalanine transmembrane transporter activity"/>
    <property type="evidence" value="ECO:0007669"/>
    <property type="project" value="TreeGrafter"/>
</dbReference>
<reference evidence="6 7" key="1">
    <citation type="journal article" date="2011" name="PLoS ONE">
        <title>Haloquadratum walsbyi: limited diversity in a global pond.</title>
        <authorList>
            <person name="Dyall-Smith M."/>
            <person name="Pfeiffer F."/>
            <person name="Klee K."/>
            <person name="Palm P."/>
            <person name="Gross K."/>
            <person name="Schuster S.C."/>
            <person name="Rampp M."/>
            <person name="Oesterhelt D."/>
        </authorList>
    </citation>
    <scope>NUCLEOTIDE SEQUENCE [LARGE SCALE GENOMIC DNA]</scope>
    <source>
        <strain evidence="7">DSM 16854 / JCM 12705 / C23</strain>
    </source>
</reference>
<dbReference type="OrthoDB" id="44250at2157"/>
<evidence type="ECO:0000256" key="3">
    <source>
        <dbReference type="ARBA" id="ARBA00022840"/>
    </source>
</evidence>
<dbReference type="KEGG" id="hwc:Hqrw_3179"/>
<gene>
    <name evidence="6" type="primary">livG3</name>
    <name evidence="6" type="ordered locus">Hqrw_3179</name>
</gene>
<dbReference type="GO" id="GO:0005304">
    <property type="term" value="F:L-valine transmembrane transporter activity"/>
    <property type="evidence" value="ECO:0007669"/>
    <property type="project" value="TreeGrafter"/>
</dbReference>
<dbReference type="GO" id="GO:0042941">
    <property type="term" value="P:D-alanine transmembrane transport"/>
    <property type="evidence" value="ECO:0007669"/>
    <property type="project" value="TreeGrafter"/>
</dbReference>
<keyword evidence="3 6" id="KW-0067">ATP-binding</keyword>
<dbReference type="Gene3D" id="3.40.50.300">
    <property type="entry name" value="P-loop containing nucleotide triphosphate hydrolases"/>
    <property type="match status" value="2"/>
</dbReference>
<dbReference type="PANTHER" id="PTHR45772">
    <property type="entry name" value="CONSERVED COMPONENT OF ABC TRANSPORTER FOR NATURAL AMINO ACIDS-RELATED"/>
    <property type="match status" value="1"/>
</dbReference>
<dbReference type="SMART" id="SM00382">
    <property type="entry name" value="AAA"/>
    <property type="match status" value="1"/>
</dbReference>
<dbReference type="AlphaFoldDB" id="G0LJM8"/>